<evidence type="ECO:0000256" key="1">
    <source>
        <dbReference type="ARBA" id="ARBA00004651"/>
    </source>
</evidence>
<dbReference type="AlphaFoldDB" id="W7YLJ5"/>
<dbReference type="RefSeq" id="WP_161636253.1">
    <property type="nucleotide sequence ID" value="NZ_BAMD01000020.1"/>
</dbReference>
<dbReference type="EMBL" id="BAMD01000020">
    <property type="protein sequence ID" value="GAF03244.1"/>
    <property type="molecule type" value="Genomic_DNA"/>
</dbReference>
<dbReference type="STRING" id="869213.GCA_000517085_00258"/>
<dbReference type="CDD" id="cd13125">
    <property type="entry name" value="MATE_like_10"/>
    <property type="match status" value="1"/>
</dbReference>
<keyword evidence="5 7" id="KW-0472">Membrane</keyword>
<feature type="transmembrane region" description="Helical" evidence="7">
    <location>
        <begin position="197"/>
        <end position="215"/>
    </location>
</feature>
<feature type="transmembrane region" description="Helical" evidence="7">
    <location>
        <begin position="221"/>
        <end position="240"/>
    </location>
</feature>
<evidence type="ECO:0000313" key="9">
    <source>
        <dbReference type="Proteomes" id="UP000019402"/>
    </source>
</evidence>
<feature type="transmembrane region" description="Helical" evidence="7">
    <location>
        <begin position="164"/>
        <end position="185"/>
    </location>
</feature>
<feature type="transmembrane region" description="Helical" evidence="7">
    <location>
        <begin position="93"/>
        <end position="111"/>
    </location>
</feature>
<dbReference type="GO" id="GO:0005886">
    <property type="term" value="C:plasma membrane"/>
    <property type="evidence" value="ECO:0007669"/>
    <property type="project" value="UniProtKB-SubCell"/>
</dbReference>
<evidence type="ECO:0000256" key="2">
    <source>
        <dbReference type="ARBA" id="ARBA00022475"/>
    </source>
</evidence>
<feature type="transmembrane region" description="Helical" evidence="7">
    <location>
        <begin position="132"/>
        <end position="152"/>
    </location>
</feature>
<feature type="transmembrane region" description="Helical" evidence="7">
    <location>
        <begin position="303"/>
        <end position="322"/>
    </location>
</feature>
<evidence type="ECO:0000256" key="3">
    <source>
        <dbReference type="ARBA" id="ARBA00022692"/>
    </source>
</evidence>
<comment type="subcellular location">
    <subcellularLocation>
        <location evidence="1">Cell membrane</location>
        <topology evidence="1">Multi-pass membrane protein</topology>
    </subcellularLocation>
</comment>
<accession>W7YLJ5</accession>
<organism evidence="8 9">
    <name type="scientific">Saccharicrinis fermentans DSM 9555 = JCM 21142</name>
    <dbReference type="NCBI Taxonomy" id="869213"/>
    <lineage>
        <taxon>Bacteria</taxon>
        <taxon>Pseudomonadati</taxon>
        <taxon>Bacteroidota</taxon>
        <taxon>Bacteroidia</taxon>
        <taxon>Marinilabiliales</taxon>
        <taxon>Marinilabiliaceae</taxon>
        <taxon>Saccharicrinis</taxon>
    </lineage>
</organism>
<dbReference type="Pfam" id="PF13440">
    <property type="entry name" value="Polysacc_synt_3"/>
    <property type="match status" value="1"/>
</dbReference>
<feature type="transmembrane region" description="Helical" evidence="7">
    <location>
        <begin position="467"/>
        <end position="485"/>
    </location>
</feature>
<name>W7YLJ5_9BACT</name>
<keyword evidence="3 7" id="KW-0812">Transmembrane</keyword>
<evidence type="ECO:0000313" key="8">
    <source>
        <dbReference type="EMBL" id="GAF03244.1"/>
    </source>
</evidence>
<dbReference type="OrthoDB" id="9769862at2"/>
<feature type="transmembrane region" description="Helical" evidence="7">
    <location>
        <begin position="261"/>
        <end position="283"/>
    </location>
</feature>
<evidence type="ECO:0000256" key="7">
    <source>
        <dbReference type="SAM" id="Phobius"/>
    </source>
</evidence>
<evidence type="ECO:0000256" key="5">
    <source>
        <dbReference type="ARBA" id="ARBA00023136"/>
    </source>
</evidence>
<dbReference type="InterPro" id="IPR044550">
    <property type="entry name" value="WzxE"/>
</dbReference>
<dbReference type="InterPro" id="IPR050833">
    <property type="entry name" value="Poly_Biosynth_Transport"/>
</dbReference>
<keyword evidence="9" id="KW-1185">Reference proteome</keyword>
<feature type="transmembrane region" description="Helical" evidence="7">
    <location>
        <begin position="47"/>
        <end position="64"/>
    </location>
</feature>
<dbReference type="Proteomes" id="UP000019402">
    <property type="component" value="Unassembled WGS sequence"/>
</dbReference>
<comment type="caution">
    <text evidence="8">The sequence shown here is derived from an EMBL/GenBank/DDBJ whole genome shotgun (WGS) entry which is preliminary data.</text>
</comment>
<evidence type="ECO:0000256" key="6">
    <source>
        <dbReference type="SAM" id="MobiDB-lite"/>
    </source>
</evidence>
<dbReference type="eggNOG" id="COG2244">
    <property type="taxonomic scope" value="Bacteria"/>
</dbReference>
<feature type="transmembrane region" description="Helical" evidence="7">
    <location>
        <begin position="377"/>
        <end position="401"/>
    </location>
</feature>
<feature type="transmembrane region" description="Helical" evidence="7">
    <location>
        <begin position="436"/>
        <end position="455"/>
    </location>
</feature>
<protein>
    <submittedName>
        <fullName evidence="8">O-antigen translocase</fullName>
    </submittedName>
</protein>
<feature type="compositionally biased region" description="Basic and acidic residues" evidence="6">
    <location>
        <begin position="12"/>
        <end position="25"/>
    </location>
</feature>
<evidence type="ECO:0000256" key="4">
    <source>
        <dbReference type="ARBA" id="ARBA00022989"/>
    </source>
</evidence>
<gene>
    <name evidence="8" type="ORF">JCM21142_41911</name>
</gene>
<feature type="transmembrane region" description="Helical" evidence="7">
    <location>
        <begin position="491"/>
        <end position="510"/>
    </location>
</feature>
<keyword evidence="4 7" id="KW-1133">Transmembrane helix</keyword>
<feature type="region of interest" description="Disordered" evidence="6">
    <location>
        <begin position="1"/>
        <end position="41"/>
    </location>
</feature>
<keyword evidence="2" id="KW-1003">Cell membrane</keyword>
<dbReference type="PANTHER" id="PTHR30250">
    <property type="entry name" value="PST FAMILY PREDICTED COLANIC ACID TRANSPORTER"/>
    <property type="match status" value="1"/>
</dbReference>
<sequence length="531" mass="58657">MKKNIGTVGTHEQNESEDGAHHRGYADSSQENSSQEEEKDKSSYRQIFKATSLFGGVQVINILVGVVRVKLIAILLGATGVGIMGLFNAPLQLIISVAGLGISLSAVRDISAVHGKGDKVGLAKIITVLKRWTWFTGALAAIITLSLAPLLSKWSFGNSEYTWAFVWLSITLLLQAISDGQKAILQGTRRLQDLAKAGVIGSVLGLVTSIPLYYFYGLKGIVPSFLITGVTVLFLTWYFSRKVKIEKVSLSRKETWVHGTGMAKLGISMTLAGFIATLTTYILNAYISNRGGVEQVGLYNAGWGVVGQYTGIVFTAMATDYFPRLSAIHADNLQMKKLVSQQAETALLIMAPLLALLIVTMPFVIRLLYTADFLPIVMFANLTVLGMQFKAVSWSMGYVFLAKGDGRLFLILEVVSGSIMLGMNLLFYQMYGLNGLGISFILTFLMGGSMSFVILKRKYQFGFPKKFYGRFLISYSFVVVSFLTVFMTDDFMKYVVGIILLLLTSYYSYYKLNQLMDIKQLVLNKIKKRIN</sequence>
<feature type="transmembrane region" description="Helical" evidence="7">
    <location>
        <begin position="343"/>
        <end position="365"/>
    </location>
</feature>
<feature type="transmembrane region" description="Helical" evidence="7">
    <location>
        <begin position="408"/>
        <end position="430"/>
    </location>
</feature>
<dbReference type="GO" id="GO:0009246">
    <property type="term" value="P:enterobacterial common antigen biosynthetic process"/>
    <property type="evidence" value="ECO:0007669"/>
    <property type="project" value="InterPro"/>
</dbReference>
<proteinExistence type="predicted"/>
<dbReference type="PANTHER" id="PTHR30250:SF11">
    <property type="entry name" value="O-ANTIGEN TRANSPORTER-RELATED"/>
    <property type="match status" value="1"/>
</dbReference>
<reference evidence="8 9" key="1">
    <citation type="journal article" date="2014" name="Genome Announc.">
        <title>Draft Genome Sequence of Cytophaga fermentans JCM 21142T, a Facultative Anaerobe Isolated from Marine Mud.</title>
        <authorList>
            <person name="Starns D."/>
            <person name="Oshima K."/>
            <person name="Suda W."/>
            <person name="Iino T."/>
            <person name="Yuki M."/>
            <person name="Inoue J."/>
            <person name="Kitamura K."/>
            <person name="Iida T."/>
            <person name="Darby A."/>
            <person name="Hattori M."/>
            <person name="Ohkuma M."/>
        </authorList>
    </citation>
    <scope>NUCLEOTIDE SEQUENCE [LARGE SCALE GENOMIC DNA]</scope>
    <source>
        <strain evidence="8 9">JCM 21142</strain>
    </source>
</reference>